<keyword evidence="2" id="KW-1185">Reference proteome</keyword>
<comment type="caution">
    <text evidence="1">The sequence shown here is derived from an EMBL/GenBank/DDBJ whole genome shotgun (WGS) entry which is preliminary data.</text>
</comment>
<proteinExistence type="predicted"/>
<evidence type="ECO:0000313" key="1">
    <source>
        <dbReference type="EMBL" id="TGY80901.1"/>
    </source>
</evidence>
<dbReference type="Proteomes" id="UP000306319">
    <property type="component" value="Unassembled WGS sequence"/>
</dbReference>
<dbReference type="EMBL" id="SRYB01000001">
    <property type="protein sequence ID" value="TGY80901.1"/>
    <property type="molecule type" value="Genomic_DNA"/>
</dbReference>
<protein>
    <submittedName>
        <fullName evidence="1">Uncharacterized protein</fullName>
    </submittedName>
</protein>
<gene>
    <name evidence="1" type="ORF">E5331_00550</name>
</gene>
<accession>A0AC61RKB2</accession>
<reference evidence="1" key="1">
    <citation type="submission" date="2019-04" db="EMBL/GenBank/DDBJ databases">
        <title>Microbes associate with the intestines of laboratory mice.</title>
        <authorList>
            <person name="Navarre W."/>
            <person name="Wong E."/>
            <person name="Huang K."/>
            <person name="Tropini C."/>
            <person name="Ng K."/>
            <person name="Yu B."/>
        </authorList>
    </citation>
    <scope>NUCLEOTIDE SEQUENCE</scope>
    <source>
        <strain evidence="1">NM04_E33</strain>
    </source>
</reference>
<organism evidence="1 2">
    <name type="scientific">Lepagella muris</name>
    <dbReference type="NCBI Taxonomy" id="3032870"/>
    <lineage>
        <taxon>Bacteria</taxon>
        <taxon>Pseudomonadati</taxon>
        <taxon>Bacteroidota</taxon>
        <taxon>Bacteroidia</taxon>
        <taxon>Bacteroidales</taxon>
        <taxon>Muribaculaceae</taxon>
        <taxon>Lepagella</taxon>
    </lineage>
</organism>
<name>A0AC61RKB2_9BACT</name>
<evidence type="ECO:0000313" key="2">
    <source>
        <dbReference type="Proteomes" id="UP000306319"/>
    </source>
</evidence>
<sequence>MAIEIYYTLESDKSPRKWRDSDISCGGSMAIFMGFMWWMEEKYLPSLPAPYGIKSDRYYSRSTASLSWAKGTGEHPIQEVWDLQLSPNATHAERLTMASMMDRGYFLASDYPKIESAWLEVACAMNKKGVEEAFKCLIEAIYKVIREIPGIHSIAINWTSVACFYESYGKTDKKCYDFVADNAKVESQFTKTNV</sequence>